<organism evidence="1 2">
    <name type="scientific">Sipha flava</name>
    <name type="common">yellow sugarcane aphid</name>
    <dbReference type="NCBI Taxonomy" id="143950"/>
    <lineage>
        <taxon>Eukaryota</taxon>
        <taxon>Metazoa</taxon>
        <taxon>Ecdysozoa</taxon>
        <taxon>Arthropoda</taxon>
        <taxon>Hexapoda</taxon>
        <taxon>Insecta</taxon>
        <taxon>Pterygota</taxon>
        <taxon>Neoptera</taxon>
        <taxon>Paraneoptera</taxon>
        <taxon>Hemiptera</taxon>
        <taxon>Sternorrhyncha</taxon>
        <taxon>Aphidomorpha</taxon>
        <taxon>Aphidoidea</taxon>
        <taxon>Aphididae</taxon>
        <taxon>Sipha</taxon>
    </lineage>
</organism>
<proteinExistence type="predicted"/>
<dbReference type="GeneID" id="112680942"/>
<sequence>MEWLNMFNWLAYSNLKKGGFCKYCVLFPPSDGGKGNQPLRVFVTEPFVNYKKGLKLLRNHGSTDYHQLCIEKGSAFLQNFNAGGSKSISIMIDDKTKKIVEANKQRLTPIIKTIIFCG</sequence>
<dbReference type="Proteomes" id="UP000694846">
    <property type="component" value="Unplaced"/>
</dbReference>
<protein>
    <submittedName>
        <fullName evidence="2">Uncharacterized protein LOC112680942 isoform X2</fullName>
    </submittedName>
</protein>
<keyword evidence="1" id="KW-1185">Reference proteome</keyword>
<dbReference type="AlphaFoldDB" id="A0A8B8F9B1"/>
<gene>
    <name evidence="2" type="primary">LOC112680942</name>
</gene>
<evidence type="ECO:0000313" key="2">
    <source>
        <dbReference type="RefSeq" id="XP_025406962.1"/>
    </source>
</evidence>
<evidence type="ECO:0000313" key="1">
    <source>
        <dbReference type="Proteomes" id="UP000694846"/>
    </source>
</evidence>
<reference evidence="2" key="1">
    <citation type="submission" date="2025-08" db="UniProtKB">
        <authorList>
            <consortium name="RefSeq"/>
        </authorList>
    </citation>
    <scope>IDENTIFICATION</scope>
    <source>
        <tissue evidence="2">Whole body</tissue>
    </source>
</reference>
<dbReference type="OrthoDB" id="6622332at2759"/>
<dbReference type="RefSeq" id="XP_025406962.1">
    <property type="nucleotide sequence ID" value="XM_025551177.1"/>
</dbReference>
<accession>A0A8B8F9B1</accession>
<name>A0A8B8F9B1_9HEMI</name>